<accession>A0A7I4B221</accession>
<dbReference type="EnsemblPlants" id="Pp3c15_9090V3.2">
    <property type="protein sequence ID" value="Pp3c15_9090V3.2"/>
    <property type="gene ID" value="Pp3c15_9090"/>
</dbReference>
<dbReference type="Proteomes" id="UP000006727">
    <property type="component" value="Chromosome 15"/>
</dbReference>
<keyword evidence="3" id="KW-1185">Reference proteome</keyword>
<evidence type="ECO:0000313" key="2">
    <source>
        <dbReference type="EnsemblPlants" id="Pp3c15_9090V3.2"/>
    </source>
</evidence>
<dbReference type="InParanoid" id="A0A7I4B221"/>
<evidence type="ECO:0000256" key="1">
    <source>
        <dbReference type="SAM" id="MobiDB-lite"/>
    </source>
</evidence>
<sequence>MKERGESTYRNAEETMAANILGITSPTNTIKNEEEEEIDRNYIQKLHLIEDLHPSSSQLPIFEIGRNSRGAKTPTNLKRMLNEDTENRVFEPLITLTSKDQDWPPLVQSLPETSIKSCDTLYPNMLDTHPSTIQNESVLPTKQHMTMVSARPQSARKGPPKIHSIVVNNEKAPPKPIATSLDMTSSLMSGGENEKEVSCTRQPSIFLDHKTLKDDESDALHVFIHAPIHHFSKLLPYFNNTFPNPFTRVGPKLNMRKISHFDILGHHISNGYNFFATI</sequence>
<feature type="compositionally biased region" description="Basic and acidic residues" evidence="1">
    <location>
        <begin position="1"/>
        <end position="13"/>
    </location>
</feature>
<evidence type="ECO:0000313" key="3">
    <source>
        <dbReference type="Proteomes" id="UP000006727"/>
    </source>
</evidence>
<protein>
    <submittedName>
        <fullName evidence="2">Uncharacterized protein</fullName>
    </submittedName>
</protein>
<organism evidence="2 3">
    <name type="scientific">Physcomitrium patens</name>
    <name type="common">Spreading-leaved earth moss</name>
    <name type="synonym">Physcomitrella patens</name>
    <dbReference type="NCBI Taxonomy" id="3218"/>
    <lineage>
        <taxon>Eukaryota</taxon>
        <taxon>Viridiplantae</taxon>
        <taxon>Streptophyta</taxon>
        <taxon>Embryophyta</taxon>
        <taxon>Bryophyta</taxon>
        <taxon>Bryophytina</taxon>
        <taxon>Bryopsida</taxon>
        <taxon>Funariidae</taxon>
        <taxon>Funariales</taxon>
        <taxon>Funariaceae</taxon>
        <taxon>Physcomitrium</taxon>
    </lineage>
</organism>
<dbReference type="AlphaFoldDB" id="A0A7I4B221"/>
<proteinExistence type="predicted"/>
<reference evidence="2 3" key="2">
    <citation type="journal article" date="2018" name="Plant J.">
        <title>The Physcomitrella patens chromosome-scale assembly reveals moss genome structure and evolution.</title>
        <authorList>
            <person name="Lang D."/>
            <person name="Ullrich K.K."/>
            <person name="Murat F."/>
            <person name="Fuchs J."/>
            <person name="Jenkins J."/>
            <person name="Haas F.B."/>
            <person name="Piednoel M."/>
            <person name="Gundlach H."/>
            <person name="Van Bel M."/>
            <person name="Meyberg R."/>
            <person name="Vives C."/>
            <person name="Morata J."/>
            <person name="Symeonidi A."/>
            <person name="Hiss M."/>
            <person name="Muchero W."/>
            <person name="Kamisugi Y."/>
            <person name="Saleh O."/>
            <person name="Blanc G."/>
            <person name="Decker E.L."/>
            <person name="van Gessel N."/>
            <person name="Grimwood J."/>
            <person name="Hayes R.D."/>
            <person name="Graham S.W."/>
            <person name="Gunter L.E."/>
            <person name="McDaniel S.F."/>
            <person name="Hoernstein S.N.W."/>
            <person name="Larsson A."/>
            <person name="Li F.W."/>
            <person name="Perroud P.F."/>
            <person name="Phillips J."/>
            <person name="Ranjan P."/>
            <person name="Rokshar D.S."/>
            <person name="Rothfels C.J."/>
            <person name="Schneider L."/>
            <person name="Shu S."/>
            <person name="Stevenson D.W."/>
            <person name="Thummler F."/>
            <person name="Tillich M."/>
            <person name="Villarreal Aguilar J.C."/>
            <person name="Widiez T."/>
            <person name="Wong G.K."/>
            <person name="Wymore A."/>
            <person name="Zhang Y."/>
            <person name="Zimmer A.D."/>
            <person name="Quatrano R.S."/>
            <person name="Mayer K.F.X."/>
            <person name="Goodstein D."/>
            <person name="Casacuberta J.M."/>
            <person name="Vandepoele K."/>
            <person name="Reski R."/>
            <person name="Cuming A.C."/>
            <person name="Tuskan G.A."/>
            <person name="Maumus F."/>
            <person name="Salse J."/>
            <person name="Schmutz J."/>
            <person name="Rensing S.A."/>
        </authorList>
    </citation>
    <scope>NUCLEOTIDE SEQUENCE [LARGE SCALE GENOMIC DNA]</scope>
    <source>
        <strain evidence="2 3">cv. Gransden 2004</strain>
    </source>
</reference>
<dbReference type="EMBL" id="ABEU02000015">
    <property type="status" value="NOT_ANNOTATED_CDS"/>
    <property type="molecule type" value="Genomic_DNA"/>
</dbReference>
<dbReference type="Gramene" id="Pp3c15_9090V3.2">
    <property type="protein sequence ID" value="Pp3c15_9090V3.2"/>
    <property type="gene ID" value="Pp3c15_9090"/>
</dbReference>
<feature type="region of interest" description="Disordered" evidence="1">
    <location>
        <begin position="1"/>
        <end position="33"/>
    </location>
</feature>
<reference evidence="2 3" key="1">
    <citation type="journal article" date="2008" name="Science">
        <title>The Physcomitrella genome reveals evolutionary insights into the conquest of land by plants.</title>
        <authorList>
            <person name="Rensing S."/>
            <person name="Lang D."/>
            <person name="Zimmer A."/>
            <person name="Terry A."/>
            <person name="Salamov A."/>
            <person name="Shapiro H."/>
            <person name="Nishiyama T."/>
            <person name="Perroud P.-F."/>
            <person name="Lindquist E."/>
            <person name="Kamisugi Y."/>
            <person name="Tanahashi T."/>
            <person name="Sakakibara K."/>
            <person name="Fujita T."/>
            <person name="Oishi K."/>
            <person name="Shin-I T."/>
            <person name="Kuroki Y."/>
            <person name="Toyoda A."/>
            <person name="Suzuki Y."/>
            <person name="Hashimoto A."/>
            <person name="Yamaguchi K."/>
            <person name="Sugano A."/>
            <person name="Kohara Y."/>
            <person name="Fujiyama A."/>
            <person name="Anterola A."/>
            <person name="Aoki S."/>
            <person name="Ashton N."/>
            <person name="Barbazuk W.B."/>
            <person name="Barker E."/>
            <person name="Bennetzen J."/>
            <person name="Bezanilla M."/>
            <person name="Blankenship R."/>
            <person name="Cho S.H."/>
            <person name="Dutcher S."/>
            <person name="Estelle M."/>
            <person name="Fawcett J.A."/>
            <person name="Gundlach H."/>
            <person name="Hanada K."/>
            <person name="Heyl A."/>
            <person name="Hicks K.A."/>
            <person name="Hugh J."/>
            <person name="Lohr M."/>
            <person name="Mayer K."/>
            <person name="Melkozernov A."/>
            <person name="Murata T."/>
            <person name="Nelson D."/>
            <person name="Pils B."/>
            <person name="Prigge M."/>
            <person name="Reiss B."/>
            <person name="Renner T."/>
            <person name="Rombauts S."/>
            <person name="Rushton P."/>
            <person name="Sanderfoot A."/>
            <person name="Schween G."/>
            <person name="Shiu S.-H."/>
            <person name="Stueber K."/>
            <person name="Theodoulou F.L."/>
            <person name="Tu H."/>
            <person name="Van de Peer Y."/>
            <person name="Verrier P.J."/>
            <person name="Waters E."/>
            <person name="Wood A."/>
            <person name="Yang L."/>
            <person name="Cove D."/>
            <person name="Cuming A."/>
            <person name="Hasebe M."/>
            <person name="Lucas S."/>
            <person name="Mishler D.B."/>
            <person name="Reski R."/>
            <person name="Grigoriev I."/>
            <person name="Quatrano R.S."/>
            <person name="Boore J.L."/>
        </authorList>
    </citation>
    <scope>NUCLEOTIDE SEQUENCE [LARGE SCALE GENOMIC DNA]</scope>
    <source>
        <strain evidence="2 3">cv. Gransden 2004</strain>
    </source>
</reference>
<name>A0A7I4B221_PHYPA</name>
<reference evidence="2" key="3">
    <citation type="submission" date="2020-12" db="UniProtKB">
        <authorList>
            <consortium name="EnsemblPlants"/>
        </authorList>
    </citation>
    <scope>IDENTIFICATION</scope>
</reference>